<dbReference type="Gene3D" id="3.60.60.30">
    <property type="match status" value="1"/>
</dbReference>
<dbReference type="OMA" id="YQEGYWA"/>
<keyword evidence="5 7" id="KW-0443">Lipid metabolism</keyword>
<evidence type="ECO:0000256" key="7">
    <source>
        <dbReference type="RuleBase" id="RU364138"/>
    </source>
</evidence>
<dbReference type="eggNOG" id="KOG3774">
    <property type="taxonomic scope" value="Eukaryota"/>
</dbReference>
<evidence type="ECO:0000256" key="2">
    <source>
        <dbReference type="ARBA" id="ARBA00022729"/>
    </source>
</evidence>
<dbReference type="EC" id="3.1.1.-" evidence="7"/>
<keyword evidence="6" id="KW-0325">Glycoprotein</keyword>
<dbReference type="GeneTree" id="ENSGT00530000063509"/>
<reference evidence="8" key="2">
    <citation type="submission" date="2025-08" db="UniProtKB">
        <authorList>
            <consortium name="Ensembl"/>
        </authorList>
    </citation>
    <scope>IDENTIFICATION</scope>
</reference>
<dbReference type="GO" id="GO:0004620">
    <property type="term" value="F:phospholipase activity"/>
    <property type="evidence" value="ECO:0007669"/>
    <property type="project" value="InterPro"/>
</dbReference>
<sequence length="489" mass="55595">WSQLSVRTNPKYPDLMQAYAAGYIEGIGTKSLIADNWFNTVEGMWDMCTGKTKFCANLKKFLEANLAYMMRMIKDNNDSQYWKQIELNLMQLQGMEDAYYGKVMNLTSNLHLKPFGLTLLNINGDIETLEDVLDDTDHINHDSDHMIGSGSCSALIKLLGNSELLAAHSTWSGYNTMLRIIKKYELNYRDIKGELIPGHTSSFSSYPGQIFSGDDFYILSSGLTTIETTISNSNQKLWKYVKSDTVLEWLRNLAANQMARSGVEWSSIFALHNSGTYNNQKVVDYNKFTPGIEPQPGLLYVLEQLPGLIVYKDVTNVLKRQTYWASYNSPYYPKVFNASGLPALVKKYGPWFTHDRTPRALIFARNHSSVTDIHKMLKLMRYNNFQHDPLSSCNCTPPYSGENAIAARSDLNLAQGEYPLPALSQRNHGATDVKITSSSLHRNYEMIAECGPTHDQQPVFKWSTSPYFNLPHRGMPDSFDFQPIHVKWD</sequence>
<dbReference type="Proteomes" id="UP000007875">
    <property type="component" value="Unassembled WGS sequence"/>
</dbReference>
<keyword evidence="4 7" id="KW-0442">Lipid degradation</keyword>
<dbReference type="GO" id="GO:0005576">
    <property type="term" value="C:extracellular region"/>
    <property type="evidence" value="ECO:0007669"/>
    <property type="project" value="TreeGrafter"/>
</dbReference>
<keyword evidence="2" id="KW-0732">Signal</keyword>
<dbReference type="InParanoid" id="H2YHB6"/>
<name>H2YHB6_CIOSA</name>
<evidence type="ECO:0000256" key="5">
    <source>
        <dbReference type="ARBA" id="ARBA00023098"/>
    </source>
</evidence>
<dbReference type="InterPro" id="IPR007000">
    <property type="entry name" value="PLipase_B-like"/>
</dbReference>
<proteinExistence type="inferred from homology"/>
<dbReference type="Ensembl" id="ENSCSAVT00000004782.1">
    <property type="protein sequence ID" value="ENSCSAVP00000004715.1"/>
    <property type="gene ID" value="ENSCSAVG00000002807.1"/>
</dbReference>
<comment type="function">
    <text evidence="7">Putative phospholipase.</text>
</comment>
<evidence type="ECO:0000313" key="8">
    <source>
        <dbReference type="Ensembl" id="ENSCSAVP00000004715.1"/>
    </source>
</evidence>
<dbReference type="HOGENOM" id="CLU_027106_4_0_1"/>
<dbReference type="STRING" id="51511.ENSCSAVP00000004715"/>
<evidence type="ECO:0000256" key="6">
    <source>
        <dbReference type="ARBA" id="ARBA00023180"/>
    </source>
</evidence>
<evidence type="ECO:0000256" key="1">
    <source>
        <dbReference type="ARBA" id="ARBA00007835"/>
    </source>
</evidence>
<dbReference type="PANTHER" id="PTHR12370">
    <property type="entry name" value="PHOSPHOLIPASE B-RELATED"/>
    <property type="match status" value="1"/>
</dbReference>
<reference evidence="8" key="3">
    <citation type="submission" date="2025-09" db="UniProtKB">
        <authorList>
            <consortium name="Ensembl"/>
        </authorList>
    </citation>
    <scope>IDENTIFICATION</scope>
</reference>
<accession>H2YHB6</accession>
<organism evidence="8 9">
    <name type="scientific">Ciona savignyi</name>
    <name type="common">Pacific transparent sea squirt</name>
    <dbReference type="NCBI Taxonomy" id="51511"/>
    <lineage>
        <taxon>Eukaryota</taxon>
        <taxon>Metazoa</taxon>
        <taxon>Chordata</taxon>
        <taxon>Tunicata</taxon>
        <taxon>Ascidiacea</taxon>
        <taxon>Phlebobranchia</taxon>
        <taxon>Cionidae</taxon>
        <taxon>Ciona</taxon>
    </lineage>
</organism>
<dbReference type="AlphaFoldDB" id="H2YHB6"/>
<evidence type="ECO:0000256" key="3">
    <source>
        <dbReference type="ARBA" id="ARBA00022801"/>
    </source>
</evidence>
<dbReference type="Pfam" id="PF04916">
    <property type="entry name" value="Phospholip_B"/>
    <property type="match status" value="1"/>
</dbReference>
<dbReference type="GO" id="GO:0009395">
    <property type="term" value="P:phospholipid catabolic process"/>
    <property type="evidence" value="ECO:0007669"/>
    <property type="project" value="TreeGrafter"/>
</dbReference>
<keyword evidence="3 7" id="KW-0378">Hydrolase</keyword>
<reference evidence="9" key="1">
    <citation type="submission" date="2003-08" db="EMBL/GenBank/DDBJ databases">
        <authorList>
            <person name="Birren B."/>
            <person name="Nusbaum C."/>
            <person name="Abebe A."/>
            <person name="Abouelleil A."/>
            <person name="Adekoya E."/>
            <person name="Ait-zahra M."/>
            <person name="Allen N."/>
            <person name="Allen T."/>
            <person name="An P."/>
            <person name="Anderson M."/>
            <person name="Anderson S."/>
            <person name="Arachchi H."/>
            <person name="Armbruster J."/>
            <person name="Bachantsang P."/>
            <person name="Baldwin J."/>
            <person name="Barry A."/>
            <person name="Bayul T."/>
            <person name="Blitshsteyn B."/>
            <person name="Bloom T."/>
            <person name="Blye J."/>
            <person name="Boguslavskiy L."/>
            <person name="Borowsky M."/>
            <person name="Boukhgalter B."/>
            <person name="Brunache A."/>
            <person name="Butler J."/>
            <person name="Calixte N."/>
            <person name="Calvo S."/>
            <person name="Camarata J."/>
            <person name="Campo K."/>
            <person name="Chang J."/>
            <person name="Cheshatsang Y."/>
            <person name="Citroen M."/>
            <person name="Collymore A."/>
            <person name="Considine T."/>
            <person name="Cook A."/>
            <person name="Cooke P."/>
            <person name="Corum B."/>
            <person name="Cuomo C."/>
            <person name="David R."/>
            <person name="Dawoe T."/>
            <person name="Degray S."/>
            <person name="Dodge S."/>
            <person name="Dooley K."/>
            <person name="Dorje P."/>
            <person name="Dorjee K."/>
            <person name="Dorris L."/>
            <person name="Duffey N."/>
            <person name="Dupes A."/>
            <person name="Elkins T."/>
            <person name="Engels R."/>
            <person name="Erickson J."/>
            <person name="Farina A."/>
            <person name="Faro S."/>
            <person name="Ferreira P."/>
            <person name="Fischer H."/>
            <person name="Fitzgerald M."/>
            <person name="Foley K."/>
            <person name="Gage D."/>
            <person name="Galagan J."/>
            <person name="Gearin G."/>
            <person name="Gnerre S."/>
            <person name="Gnirke A."/>
            <person name="Goyette A."/>
            <person name="Graham J."/>
            <person name="Grandbois E."/>
            <person name="Gyaltsen K."/>
            <person name="Hafez N."/>
            <person name="Hagopian D."/>
            <person name="Hagos B."/>
            <person name="Hall J."/>
            <person name="Hatcher B."/>
            <person name="Heller A."/>
            <person name="Higgins H."/>
            <person name="Honan T."/>
            <person name="Horn A."/>
            <person name="Houde N."/>
            <person name="Hughes L."/>
            <person name="Hulme W."/>
            <person name="Husby E."/>
            <person name="Iliev I."/>
            <person name="Jaffe D."/>
            <person name="Jones C."/>
            <person name="Kamal M."/>
            <person name="Kamat A."/>
            <person name="Kamvysselis M."/>
            <person name="Karlsson E."/>
            <person name="Kells C."/>
            <person name="Kieu A."/>
            <person name="Kisner P."/>
            <person name="Kodira C."/>
            <person name="Kulbokas E."/>
            <person name="Labutti K."/>
            <person name="Lama D."/>
            <person name="Landers T."/>
            <person name="Leger J."/>
            <person name="Levine S."/>
            <person name="Lewis D."/>
            <person name="Lewis T."/>
            <person name="Lindblad-toh K."/>
            <person name="Liu X."/>
            <person name="Lokyitsang T."/>
            <person name="Lokyitsang Y."/>
            <person name="Lucien O."/>
            <person name="Lui A."/>
            <person name="Ma L.J."/>
            <person name="Mabbitt R."/>
            <person name="Macdonald J."/>
            <person name="Maclean C."/>
            <person name="Major J."/>
            <person name="Manning J."/>
            <person name="Marabella R."/>
            <person name="Maru K."/>
            <person name="Matthews C."/>
            <person name="Mauceli E."/>
            <person name="Mccarthy M."/>
            <person name="Mcdonough S."/>
            <person name="Mcghee T."/>
            <person name="Meldrim J."/>
            <person name="Meneus L."/>
            <person name="Mesirov J."/>
            <person name="Mihalev A."/>
            <person name="Mihova T."/>
            <person name="Mikkelsen T."/>
            <person name="Mlenga V."/>
            <person name="Moru K."/>
            <person name="Mozes J."/>
            <person name="Mulrain L."/>
            <person name="Munson G."/>
            <person name="Naylor J."/>
            <person name="Newes C."/>
            <person name="Nguyen C."/>
            <person name="Nguyen N."/>
            <person name="Nguyen T."/>
            <person name="Nicol R."/>
            <person name="Nielsen C."/>
            <person name="Nizzari M."/>
            <person name="Norbu C."/>
            <person name="Norbu N."/>
            <person name="O'donnell P."/>
            <person name="Okoawo O."/>
            <person name="O'leary S."/>
            <person name="Omotosho B."/>
            <person name="O'neill K."/>
            <person name="Osman S."/>
            <person name="Parker S."/>
            <person name="Perrin D."/>
            <person name="Phunkhang P."/>
            <person name="Piqani B."/>
            <person name="Purcell S."/>
            <person name="Rachupka T."/>
            <person name="Ramasamy U."/>
            <person name="Rameau R."/>
            <person name="Ray V."/>
            <person name="Raymond C."/>
            <person name="Retta R."/>
            <person name="Richardson S."/>
            <person name="Rise C."/>
            <person name="Rodriguez J."/>
            <person name="Rogers J."/>
            <person name="Rogov P."/>
            <person name="Rutman M."/>
            <person name="Schupbach R."/>
            <person name="Seaman C."/>
            <person name="Settipalli S."/>
            <person name="Sharpe T."/>
            <person name="Sheridan J."/>
            <person name="Sherpa N."/>
            <person name="Shi J."/>
            <person name="Smirnov S."/>
            <person name="Smith C."/>
            <person name="Sougnez C."/>
            <person name="Spencer B."/>
            <person name="Stalker J."/>
            <person name="Stange-thomann N."/>
            <person name="Stavropoulos S."/>
            <person name="Stetson K."/>
            <person name="Stone C."/>
            <person name="Stone S."/>
            <person name="Stubbs M."/>
            <person name="Talamas J."/>
            <person name="Tchuinga P."/>
            <person name="Tenzing P."/>
            <person name="Tesfaye S."/>
            <person name="Theodore J."/>
            <person name="Thoulutsang Y."/>
            <person name="Topham K."/>
            <person name="Towey S."/>
            <person name="Tsamla T."/>
            <person name="Tsomo N."/>
            <person name="Vallee D."/>
            <person name="Vassiliev H."/>
            <person name="Venkataraman V."/>
            <person name="Vinson J."/>
            <person name="Vo A."/>
            <person name="Wade C."/>
            <person name="Wang S."/>
            <person name="Wangchuk T."/>
            <person name="Wangdi T."/>
            <person name="Whittaker C."/>
            <person name="Wilkinson J."/>
            <person name="Wu Y."/>
            <person name="Wyman D."/>
            <person name="Yadav S."/>
            <person name="Yang S."/>
            <person name="Yang X."/>
            <person name="Yeager S."/>
            <person name="Yee E."/>
            <person name="Young G."/>
            <person name="Zainoun J."/>
            <person name="Zembeck L."/>
            <person name="Zimmer A."/>
            <person name="Zody M."/>
            <person name="Lander E."/>
        </authorList>
    </citation>
    <scope>NUCLEOTIDE SEQUENCE [LARGE SCALE GENOMIC DNA]</scope>
</reference>
<dbReference type="PANTHER" id="PTHR12370:SF3">
    <property type="entry name" value="PHOSPHOLIPASE B-LIKE 2-RELATED"/>
    <property type="match status" value="1"/>
</dbReference>
<evidence type="ECO:0000313" key="9">
    <source>
        <dbReference type="Proteomes" id="UP000007875"/>
    </source>
</evidence>
<evidence type="ECO:0000256" key="4">
    <source>
        <dbReference type="ARBA" id="ARBA00022963"/>
    </source>
</evidence>
<protein>
    <recommendedName>
        <fullName evidence="7">Phospholipase B-like</fullName>
        <ecNumber evidence="7">3.1.1.-</ecNumber>
    </recommendedName>
</protein>
<comment type="similarity">
    <text evidence="1 7">Belongs to the phospholipase B-like family.</text>
</comment>
<keyword evidence="9" id="KW-1185">Reference proteome</keyword>